<name>A0A229XUE2_ASPFM</name>
<sequence length="356" mass="41601">MTAPDIHPPNFTSCLDQTQSSLFSIIPPEIRREIFAYALAACEDTKNPYSKDTYWTRPGYDAPRRTYTELLRSCKRVYQEAWFMPFTYAEHAFYLTWRDRAPKQLSPMAFQQCLDLIHQMHGKVEAGRIRIFAQLFMLEKGHAMTALLDMTHFYPRSITLTIRYTDFWMWEENQPLYISAGWVNRICFPESVRRFSIDFESIERRKDEVEYIANEAAEKWFFRRKDGRFLTADKADMSVSQWTGSSILNSKRWLRDEVRPGQLDYYVVTVVWKVSPELAEAPLPTPCPTVEVPQDFHQPEPPFPAAACVFVTELEDANIALDTPAEKTWSLLEAHRRAMEETDEAAELQDEGMWSD</sequence>
<proteinExistence type="predicted"/>
<dbReference type="AlphaFoldDB" id="A0A229XUE2"/>
<gene>
    <name evidence="1" type="ORF">KXV57_008033</name>
</gene>
<evidence type="ECO:0000313" key="1">
    <source>
        <dbReference type="EMBL" id="KAH1901206.1"/>
    </source>
</evidence>
<accession>A0A229XUE2</accession>
<organism evidence="1 2">
    <name type="scientific">Aspergillus fumigatus</name>
    <name type="common">Neosartorya fumigata</name>
    <dbReference type="NCBI Taxonomy" id="746128"/>
    <lineage>
        <taxon>Eukaryota</taxon>
        <taxon>Fungi</taxon>
        <taxon>Dikarya</taxon>
        <taxon>Ascomycota</taxon>
        <taxon>Pezizomycotina</taxon>
        <taxon>Eurotiomycetes</taxon>
        <taxon>Eurotiomycetidae</taxon>
        <taxon>Eurotiales</taxon>
        <taxon>Aspergillaceae</taxon>
        <taxon>Aspergillus</taxon>
        <taxon>Aspergillus subgen. Fumigati</taxon>
    </lineage>
</organism>
<dbReference type="EMBL" id="JAIBSC010000069">
    <property type="protein sequence ID" value="KAH1901206.1"/>
    <property type="molecule type" value="Genomic_DNA"/>
</dbReference>
<protein>
    <submittedName>
        <fullName evidence="1">Uncharacterized protein</fullName>
    </submittedName>
</protein>
<dbReference type="Proteomes" id="UP000813423">
    <property type="component" value="Unassembled WGS sequence"/>
</dbReference>
<comment type="caution">
    <text evidence="1">The sequence shown here is derived from an EMBL/GenBank/DDBJ whole genome shotgun (WGS) entry which is preliminary data.</text>
</comment>
<reference evidence="1" key="1">
    <citation type="submission" date="2021-08" db="EMBL/GenBank/DDBJ databases">
        <title>Global Aspergillus fumigatus from environmental and clinical sources.</title>
        <authorList>
            <person name="Barber A."/>
            <person name="Sae-Ong T."/>
        </authorList>
    </citation>
    <scope>NUCLEOTIDE SEQUENCE</scope>
    <source>
        <strain evidence="1">NRZ-2016-071</strain>
    </source>
</reference>
<evidence type="ECO:0000313" key="2">
    <source>
        <dbReference type="Proteomes" id="UP000813423"/>
    </source>
</evidence>